<accession>A0A942DXS4</accession>
<dbReference type="EMBL" id="JAGWCR010000005">
    <property type="protein sequence ID" value="MBS3649348.1"/>
    <property type="molecule type" value="Genomic_DNA"/>
</dbReference>
<feature type="chain" id="PRO_5037152257" evidence="4">
    <location>
        <begin position="26"/>
        <end position="512"/>
    </location>
</feature>
<dbReference type="SUPFAM" id="SSF53850">
    <property type="entry name" value="Periplasmic binding protein-like II"/>
    <property type="match status" value="1"/>
</dbReference>
<comment type="caution">
    <text evidence="6">The sequence shown here is derived from an EMBL/GenBank/DDBJ whole genome shotgun (WGS) entry which is preliminary data.</text>
</comment>
<comment type="subcellular location">
    <subcellularLocation>
        <location evidence="1">Periplasm</location>
    </subcellularLocation>
</comment>
<gene>
    <name evidence="6" type="ORF">KEU06_12070</name>
</gene>
<proteinExistence type="inferred from homology"/>
<dbReference type="GO" id="GO:1904680">
    <property type="term" value="F:peptide transmembrane transporter activity"/>
    <property type="evidence" value="ECO:0007669"/>
    <property type="project" value="TreeGrafter"/>
</dbReference>
<dbReference type="InterPro" id="IPR030678">
    <property type="entry name" value="Peptide/Ni-bd"/>
</dbReference>
<dbReference type="PANTHER" id="PTHR30290:SF38">
    <property type="entry name" value="D,D-DIPEPTIDE-BINDING PERIPLASMIC PROTEIN DDPA-RELATED"/>
    <property type="match status" value="1"/>
</dbReference>
<dbReference type="Pfam" id="PF00496">
    <property type="entry name" value="SBP_bac_5"/>
    <property type="match status" value="1"/>
</dbReference>
<dbReference type="PANTHER" id="PTHR30290">
    <property type="entry name" value="PERIPLASMIC BINDING COMPONENT OF ABC TRANSPORTER"/>
    <property type="match status" value="1"/>
</dbReference>
<reference evidence="6" key="1">
    <citation type="submission" date="2021-04" db="EMBL/GenBank/DDBJ databases">
        <title>Pseudaminobacter soli sp. nov., isolated from paddy soil contaminated by heavy metals.</title>
        <authorList>
            <person name="Zhang K."/>
        </authorList>
    </citation>
    <scope>NUCLEOTIDE SEQUENCE</scope>
    <source>
        <strain evidence="6">19-2017</strain>
    </source>
</reference>
<dbReference type="InterPro" id="IPR039424">
    <property type="entry name" value="SBP_5"/>
</dbReference>
<dbReference type="GO" id="GO:0043190">
    <property type="term" value="C:ATP-binding cassette (ABC) transporter complex"/>
    <property type="evidence" value="ECO:0007669"/>
    <property type="project" value="InterPro"/>
</dbReference>
<name>A0A942DXS4_9HYPH</name>
<evidence type="ECO:0000256" key="2">
    <source>
        <dbReference type="ARBA" id="ARBA00005695"/>
    </source>
</evidence>
<dbReference type="PIRSF" id="PIRSF002741">
    <property type="entry name" value="MppA"/>
    <property type="match status" value="1"/>
</dbReference>
<protein>
    <submittedName>
        <fullName evidence="6">ABC transporter substrate-binding protein</fullName>
    </submittedName>
</protein>
<organism evidence="6 7">
    <name type="scientific">Pseudaminobacter soli</name>
    <name type="common">ex Zhang et al. 2022</name>
    <dbReference type="NCBI Taxonomy" id="2831468"/>
    <lineage>
        <taxon>Bacteria</taxon>
        <taxon>Pseudomonadati</taxon>
        <taxon>Pseudomonadota</taxon>
        <taxon>Alphaproteobacteria</taxon>
        <taxon>Hyphomicrobiales</taxon>
        <taxon>Phyllobacteriaceae</taxon>
        <taxon>Pseudaminobacter</taxon>
    </lineage>
</organism>
<dbReference type="GO" id="GO:0042938">
    <property type="term" value="P:dipeptide transport"/>
    <property type="evidence" value="ECO:0007669"/>
    <property type="project" value="TreeGrafter"/>
</dbReference>
<evidence type="ECO:0000256" key="4">
    <source>
        <dbReference type="SAM" id="SignalP"/>
    </source>
</evidence>
<dbReference type="Gene3D" id="3.90.76.10">
    <property type="entry name" value="Dipeptide-binding Protein, Domain 1"/>
    <property type="match status" value="1"/>
</dbReference>
<dbReference type="GO" id="GO:0030288">
    <property type="term" value="C:outer membrane-bounded periplasmic space"/>
    <property type="evidence" value="ECO:0007669"/>
    <property type="project" value="TreeGrafter"/>
</dbReference>
<dbReference type="Proteomes" id="UP000680348">
    <property type="component" value="Unassembled WGS sequence"/>
</dbReference>
<sequence>MSRRALLVGTLALSAAHLPLQTLSAAELDVLTLGKAGDPDNIDPAVTGTNNSFTITYPAYERLVKYNGSASDVIGELAESWEASPDAMVWTFKIAKGHTFSDGTPVTAEAVKFSFERVVKVAKSQAKQFTQITKMELVDADTIRFTLENPSATFLSLLAGSGASIVNPAVMQHEVDGDMGQAYLADHTMGSGAYQVASWEKGQQIVLEANPHYAGKADLKKVVVRIIKDASARRLQLEKGDLDLVEDLPSDQLESLAGAEGVAIVDEPGFFVTYLYLNNKSAPLDNLKVRQAISYAMDYQGIIDGVLHGKAKQMRGAVPSGMWSHDETVKQYTYDPEKAKALLAEAGVSDAKLGYLYAKTDPNWEVTGLVLQQALAPLGITLEMQENDYPTMRDRIDKGNFDIAVGNWSPDLSDPSEFVKWWFDSKYHGLPGNRAFYSNPEVDQLIRDADVISDQAAREQAYKKVQAITAEEAPYVMLFQRNFQFAMRSNVEGYVYNPMLVQMYNFADMKKN</sequence>
<keyword evidence="7" id="KW-1185">Reference proteome</keyword>
<dbReference type="Gene3D" id="3.40.190.10">
    <property type="entry name" value="Periplasmic binding protein-like II"/>
    <property type="match status" value="1"/>
</dbReference>
<evidence type="ECO:0000256" key="1">
    <source>
        <dbReference type="ARBA" id="ARBA00004418"/>
    </source>
</evidence>
<comment type="similarity">
    <text evidence="2">Belongs to the bacterial solute-binding protein 5 family.</text>
</comment>
<keyword evidence="3 4" id="KW-0732">Signal</keyword>
<dbReference type="Gene3D" id="3.10.105.10">
    <property type="entry name" value="Dipeptide-binding Protein, Domain 3"/>
    <property type="match status" value="1"/>
</dbReference>
<dbReference type="AlphaFoldDB" id="A0A942DXS4"/>
<dbReference type="CDD" id="cd08512">
    <property type="entry name" value="PBP2_NikA_DppA_OppA_like_7"/>
    <property type="match status" value="1"/>
</dbReference>
<dbReference type="InterPro" id="IPR000914">
    <property type="entry name" value="SBP_5_dom"/>
</dbReference>
<evidence type="ECO:0000259" key="5">
    <source>
        <dbReference type="Pfam" id="PF00496"/>
    </source>
</evidence>
<feature type="signal peptide" evidence="4">
    <location>
        <begin position="1"/>
        <end position="25"/>
    </location>
</feature>
<evidence type="ECO:0000313" key="7">
    <source>
        <dbReference type="Proteomes" id="UP000680348"/>
    </source>
</evidence>
<evidence type="ECO:0000313" key="6">
    <source>
        <dbReference type="EMBL" id="MBS3649348.1"/>
    </source>
</evidence>
<feature type="domain" description="Solute-binding protein family 5" evidence="5">
    <location>
        <begin position="73"/>
        <end position="426"/>
    </location>
</feature>
<evidence type="ECO:0000256" key="3">
    <source>
        <dbReference type="ARBA" id="ARBA00022729"/>
    </source>
</evidence>